<dbReference type="NCBIfam" id="TIGR03426">
    <property type="entry name" value="shape_MreD"/>
    <property type="match status" value="1"/>
</dbReference>
<evidence type="ECO:0000256" key="8">
    <source>
        <dbReference type="SAM" id="Phobius"/>
    </source>
</evidence>
<name>A0ABW7UR51_9ACTN</name>
<dbReference type="Proteomes" id="UP001611548">
    <property type="component" value="Unassembled WGS sequence"/>
</dbReference>
<dbReference type="InterPro" id="IPR007227">
    <property type="entry name" value="Cell_shape_determining_MreD"/>
</dbReference>
<dbReference type="EMBL" id="JBIRWE010000005">
    <property type="protein sequence ID" value="MFI1965094.1"/>
    <property type="molecule type" value="Genomic_DNA"/>
</dbReference>
<dbReference type="Pfam" id="PF04093">
    <property type="entry name" value="MreD"/>
    <property type="match status" value="1"/>
</dbReference>
<evidence type="ECO:0000256" key="6">
    <source>
        <dbReference type="ARBA" id="ARBA00022989"/>
    </source>
</evidence>
<reference evidence="9 10" key="1">
    <citation type="submission" date="2024-10" db="EMBL/GenBank/DDBJ databases">
        <title>The Natural Products Discovery Center: Release of the First 8490 Sequenced Strains for Exploring Actinobacteria Biosynthetic Diversity.</title>
        <authorList>
            <person name="Kalkreuter E."/>
            <person name="Kautsar S.A."/>
            <person name="Yang D."/>
            <person name="Bader C.D."/>
            <person name="Teijaro C.N."/>
            <person name="Fluegel L."/>
            <person name="Davis C.M."/>
            <person name="Simpson J.R."/>
            <person name="Lauterbach L."/>
            <person name="Steele A.D."/>
            <person name="Gui C."/>
            <person name="Meng S."/>
            <person name="Li G."/>
            <person name="Viehrig K."/>
            <person name="Ye F."/>
            <person name="Su P."/>
            <person name="Kiefer A.F."/>
            <person name="Nichols A."/>
            <person name="Cepeda A.J."/>
            <person name="Yan W."/>
            <person name="Fan B."/>
            <person name="Jiang Y."/>
            <person name="Adhikari A."/>
            <person name="Zheng C.-J."/>
            <person name="Schuster L."/>
            <person name="Cowan T.M."/>
            <person name="Smanski M.J."/>
            <person name="Chevrette M.G."/>
            <person name="De Carvalho L.P.S."/>
            <person name="Shen B."/>
        </authorList>
    </citation>
    <scope>NUCLEOTIDE SEQUENCE [LARGE SCALE GENOMIC DNA]</scope>
    <source>
        <strain evidence="9 10">NPDC020327</strain>
    </source>
</reference>
<feature type="transmembrane region" description="Helical" evidence="8">
    <location>
        <begin position="6"/>
        <end position="24"/>
    </location>
</feature>
<comment type="similarity">
    <text evidence="2">Belongs to the MreD family.</text>
</comment>
<comment type="subcellular location">
    <subcellularLocation>
        <location evidence="1">Cell membrane</location>
        <topology evidence="1">Multi-pass membrane protein</topology>
    </subcellularLocation>
</comment>
<evidence type="ECO:0000256" key="7">
    <source>
        <dbReference type="ARBA" id="ARBA00023136"/>
    </source>
</evidence>
<keyword evidence="10" id="KW-1185">Reference proteome</keyword>
<keyword evidence="5" id="KW-0133">Cell shape</keyword>
<evidence type="ECO:0000256" key="1">
    <source>
        <dbReference type="ARBA" id="ARBA00004651"/>
    </source>
</evidence>
<feature type="transmembrane region" description="Helical" evidence="8">
    <location>
        <begin position="139"/>
        <end position="162"/>
    </location>
</feature>
<keyword evidence="7 8" id="KW-0472">Membrane</keyword>
<evidence type="ECO:0000256" key="3">
    <source>
        <dbReference type="ARBA" id="ARBA00022475"/>
    </source>
</evidence>
<protein>
    <submittedName>
        <fullName evidence="9">Rod shape-determining protein MreD</fullName>
    </submittedName>
</protein>
<sequence length="252" mass="25584">MHLNRILLSTPLLVVALIVQVSILARLQLPGAVPDLMLLVVLALALVYGHTGGCLVGFAAGLLADLAPPADHAVGRYALVLAVIGYLAGLARPERGGVRSATGPLLVVVAGAISTTLLYASVGALVGDNVAKQVGVGSLILTAALYDLILAPFVVPGVMWLARRVENDPMSENAGPGAGVDNALRGFTATSSLLNTRAGRKIGRLSGQRGSMGGLGGGMGGGRVGFGSGLLRSARSRSGRMKAGRIKGVKRL</sequence>
<comment type="caution">
    <text evidence="9">The sequence shown here is derived from an EMBL/GenBank/DDBJ whole genome shotgun (WGS) entry which is preliminary data.</text>
</comment>
<gene>
    <name evidence="9" type="primary">mreD</name>
    <name evidence="9" type="ORF">ACH429_13425</name>
</gene>
<dbReference type="RefSeq" id="WP_398718334.1">
    <property type="nucleotide sequence ID" value="NZ_JBIRWE010000005.1"/>
</dbReference>
<organism evidence="9 10">
    <name type="scientific">Streptomyces pathocidini</name>
    <dbReference type="NCBI Taxonomy" id="1650571"/>
    <lineage>
        <taxon>Bacteria</taxon>
        <taxon>Bacillati</taxon>
        <taxon>Actinomycetota</taxon>
        <taxon>Actinomycetes</taxon>
        <taxon>Kitasatosporales</taxon>
        <taxon>Streptomycetaceae</taxon>
        <taxon>Streptomyces</taxon>
    </lineage>
</organism>
<keyword evidence="3" id="KW-1003">Cell membrane</keyword>
<accession>A0ABW7UR51</accession>
<keyword evidence="6 8" id="KW-1133">Transmembrane helix</keyword>
<evidence type="ECO:0000256" key="5">
    <source>
        <dbReference type="ARBA" id="ARBA00022960"/>
    </source>
</evidence>
<proteinExistence type="inferred from homology"/>
<evidence type="ECO:0000256" key="2">
    <source>
        <dbReference type="ARBA" id="ARBA00007776"/>
    </source>
</evidence>
<feature type="transmembrane region" description="Helical" evidence="8">
    <location>
        <begin position="103"/>
        <end position="127"/>
    </location>
</feature>
<evidence type="ECO:0000256" key="4">
    <source>
        <dbReference type="ARBA" id="ARBA00022692"/>
    </source>
</evidence>
<feature type="transmembrane region" description="Helical" evidence="8">
    <location>
        <begin position="36"/>
        <end position="62"/>
    </location>
</feature>
<keyword evidence="4 8" id="KW-0812">Transmembrane</keyword>
<evidence type="ECO:0000313" key="10">
    <source>
        <dbReference type="Proteomes" id="UP001611548"/>
    </source>
</evidence>
<evidence type="ECO:0000313" key="9">
    <source>
        <dbReference type="EMBL" id="MFI1965094.1"/>
    </source>
</evidence>
<feature type="transmembrane region" description="Helical" evidence="8">
    <location>
        <begin position="74"/>
        <end position="91"/>
    </location>
</feature>